<name>A0A9N7W0Y3_PLEPL</name>
<sequence length="116" mass="12889">MSWELSFEYGQCPTVAYLALVRTEGTSTYKGAVLKGNDTLVGVEWDYDRKIRYVPTMPMYGVSLHGLGPPPNIISPAPGIETAGHSKQVNLRRAVLDRVKSPSLGCWLHMELDLLR</sequence>
<proteinExistence type="predicted"/>
<reference evidence="1" key="1">
    <citation type="submission" date="2020-03" db="EMBL/GenBank/DDBJ databases">
        <authorList>
            <person name="Weist P."/>
        </authorList>
    </citation>
    <scope>NUCLEOTIDE SEQUENCE</scope>
</reference>
<gene>
    <name evidence="1" type="ORF">PLEPLA_LOCUS48919</name>
</gene>
<accession>A0A9N7W0Y3</accession>
<dbReference type="EMBL" id="CADEAL010004505">
    <property type="protein sequence ID" value="CAB1461044.1"/>
    <property type="molecule type" value="Genomic_DNA"/>
</dbReference>
<evidence type="ECO:0000313" key="1">
    <source>
        <dbReference type="EMBL" id="CAB1461044.1"/>
    </source>
</evidence>
<evidence type="ECO:0000313" key="2">
    <source>
        <dbReference type="Proteomes" id="UP001153269"/>
    </source>
</evidence>
<protein>
    <submittedName>
        <fullName evidence="1">Uncharacterized protein</fullName>
    </submittedName>
</protein>
<comment type="caution">
    <text evidence="1">The sequence shown here is derived from an EMBL/GenBank/DDBJ whole genome shotgun (WGS) entry which is preliminary data.</text>
</comment>
<dbReference type="AlphaFoldDB" id="A0A9N7W0Y3"/>
<organism evidence="1 2">
    <name type="scientific">Pleuronectes platessa</name>
    <name type="common">European plaice</name>
    <dbReference type="NCBI Taxonomy" id="8262"/>
    <lineage>
        <taxon>Eukaryota</taxon>
        <taxon>Metazoa</taxon>
        <taxon>Chordata</taxon>
        <taxon>Craniata</taxon>
        <taxon>Vertebrata</taxon>
        <taxon>Euteleostomi</taxon>
        <taxon>Actinopterygii</taxon>
        <taxon>Neopterygii</taxon>
        <taxon>Teleostei</taxon>
        <taxon>Neoteleostei</taxon>
        <taxon>Acanthomorphata</taxon>
        <taxon>Carangaria</taxon>
        <taxon>Pleuronectiformes</taxon>
        <taxon>Pleuronectoidei</taxon>
        <taxon>Pleuronectidae</taxon>
        <taxon>Pleuronectes</taxon>
    </lineage>
</organism>
<dbReference type="Proteomes" id="UP001153269">
    <property type="component" value="Unassembled WGS sequence"/>
</dbReference>
<keyword evidence="2" id="KW-1185">Reference proteome</keyword>